<evidence type="ECO:0000256" key="1">
    <source>
        <dbReference type="SAM" id="Coils"/>
    </source>
</evidence>
<reference evidence="4" key="1">
    <citation type="journal article" date="2002" name="Science">
        <title>The draft genome of Ciona intestinalis: insights into chordate and vertebrate origins.</title>
        <authorList>
            <person name="Dehal P."/>
            <person name="Satou Y."/>
            <person name="Campbell R.K."/>
            <person name="Chapman J."/>
            <person name="Degnan B."/>
            <person name="De Tomaso A."/>
            <person name="Davidson B."/>
            <person name="Di Gregorio A."/>
            <person name="Gelpke M."/>
            <person name="Goodstein D.M."/>
            <person name="Harafuji N."/>
            <person name="Hastings K.E."/>
            <person name="Ho I."/>
            <person name="Hotta K."/>
            <person name="Huang W."/>
            <person name="Kawashima T."/>
            <person name="Lemaire P."/>
            <person name="Martinez D."/>
            <person name="Meinertzhagen I.A."/>
            <person name="Necula S."/>
            <person name="Nonaka M."/>
            <person name="Putnam N."/>
            <person name="Rash S."/>
            <person name="Saiga H."/>
            <person name="Satake M."/>
            <person name="Terry A."/>
            <person name="Yamada L."/>
            <person name="Wang H.G."/>
            <person name="Awazu S."/>
            <person name="Azumi K."/>
            <person name="Boore J."/>
            <person name="Branno M."/>
            <person name="Chin-Bow S."/>
            <person name="DeSantis R."/>
            <person name="Doyle S."/>
            <person name="Francino P."/>
            <person name="Keys D.N."/>
            <person name="Haga S."/>
            <person name="Hayashi H."/>
            <person name="Hino K."/>
            <person name="Imai K.S."/>
            <person name="Inaba K."/>
            <person name="Kano S."/>
            <person name="Kobayashi K."/>
            <person name="Kobayashi M."/>
            <person name="Lee B.I."/>
            <person name="Makabe K.W."/>
            <person name="Manohar C."/>
            <person name="Matassi G."/>
            <person name="Medina M."/>
            <person name="Mochizuki Y."/>
            <person name="Mount S."/>
            <person name="Morishita T."/>
            <person name="Miura S."/>
            <person name="Nakayama A."/>
            <person name="Nishizaka S."/>
            <person name="Nomoto H."/>
            <person name="Ohta F."/>
            <person name="Oishi K."/>
            <person name="Rigoutsos I."/>
            <person name="Sano M."/>
            <person name="Sasaki A."/>
            <person name="Sasakura Y."/>
            <person name="Shoguchi E."/>
            <person name="Shin-i T."/>
            <person name="Spagnuolo A."/>
            <person name="Stainier D."/>
            <person name="Suzuki M.M."/>
            <person name="Tassy O."/>
            <person name="Takatori N."/>
            <person name="Tokuoka M."/>
            <person name="Yagi K."/>
            <person name="Yoshizaki F."/>
            <person name="Wada S."/>
            <person name="Zhang C."/>
            <person name="Hyatt P.D."/>
            <person name="Larimer F."/>
            <person name="Detter C."/>
            <person name="Doggett N."/>
            <person name="Glavina T."/>
            <person name="Hawkins T."/>
            <person name="Richardson P."/>
            <person name="Lucas S."/>
            <person name="Kohara Y."/>
            <person name="Levine M."/>
            <person name="Satoh N."/>
            <person name="Rokhsar D.S."/>
        </authorList>
    </citation>
    <scope>NUCLEOTIDE SEQUENCE [LARGE SCALE GENOMIC DNA]</scope>
</reference>
<dbReference type="AlphaFoldDB" id="F7AEQ9"/>
<feature type="coiled-coil region" evidence="1">
    <location>
        <begin position="2"/>
        <end position="29"/>
    </location>
</feature>
<sequence length="208" mass="23229">MINSLVAKLHQAEERSNMAQHEAQEWRTTAQQTLKAAQIIKSQMEYEKARANRAEAKLSKVSLKQSCDDATSAPNTQPEPNFTLSNNFALENNQNPNPPQLNGPSSNQPNPPAPSSGQITHDHVRSTLRAKLGKISRQPTICEQQPRPSLVECNNALCEVMDAITSFNATHRDRICFDTSSTTRRERVTRKISHSKSDPAIYKIGRNK</sequence>
<protein>
    <submittedName>
        <fullName evidence="3">Uncharacterized protein</fullName>
    </submittedName>
</protein>
<accession>F7AEQ9</accession>
<dbReference type="Proteomes" id="UP000008144">
    <property type="component" value="Unassembled WGS sequence"/>
</dbReference>
<evidence type="ECO:0000256" key="2">
    <source>
        <dbReference type="SAM" id="MobiDB-lite"/>
    </source>
</evidence>
<reference evidence="3" key="3">
    <citation type="submission" date="2025-09" db="UniProtKB">
        <authorList>
            <consortium name="Ensembl"/>
        </authorList>
    </citation>
    <scope>IDENTIFICATION</scope>
</reference>
<reference evidence="3" key="2">
    <citation type="submission" date="2025-08" db="UniProtKB">
        <authorList>
            <consortium name="Ensembl"/>
        </authorList>
    </citation>
    <scope>IDENTIFICATION</scope>
</reference>
<feature type="region of interest" description="Disordered" evidence="2">
    <location>
        <begin position="68"/>
        <end position="120"/>
    </location>
</feature>
<keyword evidence="4" id="KW-1185">Reference proteome</keyword>
<dbReference type="Ensembl" id="ENSCINT00000002418.3">
    <property type="protein sequence ID" value="ENSCINP00000002418.3"/>
    <property type="gene ID" value="ENSCING00000001249.3"/>
</dbReference>
<keyword evidence="1" id="KW-0175">Coiled coil</keyword>
<proteinExistence type="predicted"/>
<organism evidence="3 4">
    <name type="scientific">Ciona intestinalis</name>
    <name type="common">Transparent sea squirt</name>
    <name type="synonym">Ascidia intestinalis</name>
    <dbReference type="NCBI Taxonomy" id="7719"/>
    <lineage>
        <taxon>Eukaryota</taxon>
        <taxon>Metazoa</taxon>
        <taxon>Chordata</taxon>
        <taxon>Tunicata</taxon>
        <taxon>Ascidiacea</taxon>
        <taxon>Phlebobranchia</taxon>
        <taxon>Cionidae</taxon>
        <taxon>Ciona</taxon>
    </lineage>
</organism>
<dbReference type="InParanoid" id="F7AEQ9"/>
<feature type="compositionally biased region" description="Polar residues" evidence="2">
    <location>
        <begin position="68"/>
        <end position="91"/>
    </location>
</feature>
<evidence type="ECO:0000313" key="3">
    <source>
        <dbReference type="Ensembl" id="ENSCINP00000002418.3"/>
    </source>
</evidence>
<name>F7AEQ9_CIOIN</name>
<dbReference type="HOGENOM" id="CLU_1320480_0_0_1"/>
<evidence type="ECO:0000313" key="4">
    <source>
        <dbReference type="Proteomes" id="UP000008144"/>
    </source>
</evidence>